<dbReference type="Proteomes" id="UP001152879">
    <property type="component" value="Unassembled WGS sequence"/>
</dbReference>
<accession>A0A9X4RQ46</accession>
<evidence type="ECO:0000313" key="2">
    <source>
        <dbReference type="EMBL" id="MDG4513007.1"/>
    </source>
</evidence>
<organism evidence="2 3">
    <name type="scientific">Streptococcus suis</name>
    <dbReference type="NCBI Taxonomy" id="1307"/>
    <lineage>
        <taxon>Bacteria</taxon>
        <taxon>Bacillati</taxon>
        <taxon>Bacillota</taxon>
        <taxon>Bacilli</taxon>
        <taxon>Lactobacillales</taxon>
        <taxon>Streptococcaceae</taxon>
        <taxon>Streptococcus</taxon>
    </lineage>
</organism>
<keyword evidence="1" id="KW-0472">Membrane</keyword>
<evidence type="ECO:0000256" key="1">
    <source>
        <dbReference type="SAM" id="Phobius"/>
    </source>
</evidence>
<comment type="caution">
    <text evidence="2">The sequence shown here is derived from an EMBL/GenBank/DDBJ whole genome shotgun (WGS) entry which is preliminary data.</text>
</comment>
<sequence>MKIEKIFVLVFFGCLLISSITFLTYDHVNEEIHYLDQYSILYNSPDHDSLCKIDFKKIIVTLAKVGATVVVGVVV</sequence>
<reference evidence="2" key="1">
    <citation type="submission" date="2022-07" db="EMBL/GenBank/DDBJ databases">
        <title>Whole Genome Sequencing of Streptococcus suis.</title>
        <authorList>
            <person name="Dai X."/>
            <person name="Huang J."/>
            <person name="Wang L."/>
        </authorList>
    </citation>
    <scope>NUCLEOTIDE SEQUENCE</scope>
    <source>
        <strain evidence="2">SFB2</strain>
    </source>
</reference>
<evidence type="ECO:0000313" key="3">
    <source>
        <dbReference type="Proteomes" id="UP001152879"/>
    </source>
</evidence>
<name>A0A9X4RQ46_STRSU</name>
<dbReference type="AlphaFoldDB" id="A0A9X4RQ46"/>
<keyword evidence="1" id="KW-0812">Transmembrane</keyword>
<feature type="transmembrane region" description="Helical" evidence="1">
    <location>
        <begin position="6"/>
        <end position="25"/>
    </location>
</feature>
<keyword evidence="1" id="KW-1133">Transmembrane helix</keyword>
<gene>
    <name evidence="2" type="ORF">NOL15_09245</name>
</gene>
<proteinExistence type="predicted"/>
<protein>
    <submittedName>
        <fullName evidence="2">Uncharacterized protein</fullName>
    </submittedName>
</protein>
<dbReference type="EMBL" id="JANFML010000035">
    <property type="protein sequence ID" value="MDG4513007.1"/>
    <property type="molecule type" value="Genomic_DNA"/>
</dbReference>